<name>A0A218M377_9CAUD</name>
<keyword evidence="2" id="KW-1185">Reference proteome</keyword>
<evidence type="ECO:0000313" key="2">
    <source>
        <dbReference type="Proteomes" id="UP000224101"/>
    </source>
</evidence>
<dbReference type="KEGG" id="vg:40085901"/>
<proteinExistence type="predicted"/>
<dbReference type="Proteomes" id="UP000224101">
    <property type="component" value="Segment"/>
</dbReference>
<evidence type="ECO:0000313" key="1">
    <source>
        <dbReference type="EMBL" id="ASD50497.1"/>
    </source>
</evidence>
<dbReference type="RefSeq" id="YP_009609816.1">
    <property type="nucleotide sequence ID" value="NC_041997.1"/>
</dbReference>
<protein>
    <submittedName>
        <fullName evidence="1">Uncharacterized protein</fullName>
    </submittedName>
</protein>
<sequence length="50" mass="5175">MLAIAYALLKAALVTLGCFAVIDAVRPSTKMGIKVGWGLLLAAVSLCLDL</sequence>
<dbReference type="EMBL" id="KY979132">
    <property type="protein sequence ID" value="ASD50497.1"/>
    <property type="molecule type" value="Genomic_DNA"/>
</dbReference>
<dbReference type="GeneID" id="40085901"/>
<accession>A0A218M377</accession>
<reference evidence="1 2" key="1">
    <citation type="submission" date="2017-08" db="EMBL/GenBank/DDBJ databases">
        <title>Characterization and complete genome sequence of novel bacteriophage infecting the causal agent of bacterial fruit blotch, Acidovorax citrulli.</title>
        <authorList>
            <person name="Midani A.R."/>
            <person name="Park S.-H."/>
            <person name="Choi T.-J."/>
        </authorList>
    </citation>
    <scope>NUCLEOTIDE SEQUENCE [LARGE SCALE GENOMIC DNA]</scope>
</reference>
<organism evidence="1 2">
    <name type="scientific">Acidovorax phage ACP17</name>
    <dbReference type="NCBI Taxonomy" id="2010329"/>
    <lineage>
        <taxon>Viruses</taxon>
        <taxon>Duplodnaviria</taxon>
        <taxon>Heunggongvirae</taxon>
        <taxon>Uroviricota</taxon>
        <taxon>Caudoviricetes</taxon>
        <taxon>Busanvirus</taxon>
        <taxon>Busanvirus ACP17</taxon>
    </lineage>
</organism>